<evidence type="ECO:0000256" key="5">
    <source>
        <dbReference type="SAM" id="Phobius"/>
    </source>
</evidence>
<dbReference type="RefSeq" id="WP_132648160.1">
    <property type="nucleotide sequence ID" value="NZ_CP181386.1"/>
</dbReference>
<dbReference type="GeneID" id="99685901"/>
<feature type="region of interest" description="Disordered" evidence="4">
    <location>
        <begin position="226"/>
        <end position="260"/>
    </location>
</feature>
<keyword evidence="1" id="KW-0489">Methyltransferase</keyword>
<keyword evidence="5" id="KW-0472">Membrane</keyword>
<keyword evidence="5" id="KW-0812">Transmembrane</keyword>
<proteinExistence type="predicted"/>
<comment type="caution">
    <text evidence="6">The sequence shown here is derived from an EMBL/GenBank/DDBJ whole genome shotgun (WGS) entry which is preliminary data.</text>
</comment>
<keyword evidence="5" id="KW-1133">Transmembrane helix</keyword>
<dbReference type="EMBL" id="SLXD01000009">
    <property type="protein sequence ID" value="TCP01574.1"/>
    <property type="molecule type" value="Genomic_DNA"/>
</dbReference>
<dbReference type="Proteomes" id="UP000295106">
    <property type="component" value="Unassembled WGS sequence"/>
</dbReference>
<dbReference type="SUPFAM" id="SSF53335">
    <property type="entry name" value="S-adenosyl-L-methionine-dependent methyltransferases"/>
    <property type="match status" value="1"/>
</dbReference>
<feature type="transmembrane region" description="Helical" evidence="5">
    <location>
        <begin position="37"/>
        <end position="54"/>
    </location>
</feature>
<dbReference type="OrthoDB" id="5611641at2"/>
<feature type="transmembrane region" description="Helical" evidence="5">
    <location>
        <begin position="83"/>
        <end position="101"/>
    </location>
</feature>
<evidence type="ECO:0008006" key="8">
    <source>
        <dbReference type="Google" id="ProtNLM"/>
    </source>
</evidence>
<evidence type="ECO:0000256" key="4">
    <source>
        <dbReference type="SAM" id="MobiDB-lite"/>
    </source>
</evidence>
<accession>A0A4R2MB37</accession>
<evidence type="ECO:0000256" key="3">
    <source>
        <dbReference type="ARBA" id="ARBA00022691"/>
    </source>
</evidence>
<dbReference type="CDD" id="cd02440">
    <property type="entry name" value="AdoMet_MTases"/>
    <property type="match status" value="1"/>
</dbReference>
<protein>
    <recommendedName>
        <fullName evidence="8">Methyltransferase type 12</fullName>
    </recommendedName>
</protein>
<feature type="compositionally biased region" description="Polar residues" evidence="4">
    <location>
        <begin position="247"/>
        <end position="260"/>
    </location>
</feature>
<dbReference type="InterPro" id="IPR026170">
    <property type="entry name" value="FAM173A/B"/>
</dbReference>
<dbReference type="Gene3D" id="3.40.50.150">
    <property type="entry name" value="Vaccinia Virus protein VP39"/>
    <property type="match status" value="1"/>
</dbReference>
<keyword evidence="2" id="KW-0808">Transferase</keyword>
<gene>
    <name evidence="6" type="ORF">EV684_109213</name>
</gene>
<dbReference type="GO" id="GO:0016279">
    <property type="term" value="F:protein-lysine N-methyltransferase activity"/>
    <property type="evidence" value="ECO:0007669"/>
    <property type="project" value="InterPro"/>
</dbReference>
<evidence type="ECO:0000256" key="1">
    <source>
        <dbReference type="ARBA" id="ARBA00022603"/>
    </source>
</evidence>
<reference evidence="6 7" key="1">
    <citation type="submission" date="2019-03" db="EMBL/GenBank/DDBJ databases">
        <title>Genomic Encyclopedia of Type Strains, Phase IV (KMG-IV): sequencing the most valuable type-strain genomes for metagenomic binning, comparative biology and taxonomic classification.</title>
        <authorList>
            <person name="Goeker M."/>
        </authorList>
    </citation>
    <scope>NUCLEOTIDE SEQUENCE [LARGE SCALE GENOMIC DNA]</scope>
    <source>
        <strain evidence="6 7">DSM 1709</strain>
    </source>
</reference>
<dbReference type="PANTHER" id="PTHR13610">
    <property type="entry name" value="METHYLTRANSFERASE DOMAIN-CONTAINING PROTEIN"/>
    <property type="match status" value="1"/>
</dbReference>
<keyword evidence="3" id="KW-0949">S-adenosyl-L-methionine</keyword>
<sequence length="260" mass="27189">MSTPFAPRLPWPLPAVAAWLLAWGAFAAALAAGLGAGPAFVAALAVGAAVAATARGLWRRLLAGAGFPLSALALGALPGLPGWAWLAAAVPLALAYPLKAWRDAPFFPTPAGALQGLQDAIALPPGARVLDAGCGLGHGLAALRRLWPDARFEGVEWSAPLAWLAARRCRFAAVRRGDLWAGSWAAVDLVYVFQRPESMDRVAAKADAEMAPGSWLVSLEFPVPGREPQARAGRPGGRPVWAYRIGTSGNSPSNTGRRRR</sequence>
<evidence type="ECO:0000313" key="6">
    <source>
        <dbReference type="EMBL" id="TCP01574.1"/>
    </source>
</evidence>
<name>A0A4R2MB37_RUBGE</name>
<evidence type="ECO:0000313" key="7">
    <source>
        <dbReference type="Proteomes" id="UP000295106"/>
    </source>
</evidence>
<evidence type="ECO:0000256" key="2">
    <source>
        <dbReference type="ARBA" id="ARBA00022679"/>
    </source>
</evidence>
<dbReference type="AlphaFoldDB" id="A0A4R2MB37"/>
<dbReference type="InterPro" id="IPR029063">
    <property type="entry name" value="SAM-dependent_MTases_sf"/>
</dbReference>
<organism evidence="6 7">
    <name type="scientific">Rubrivivax gelatinosus</name>
    <name type="common">Rhodocyclus gelatinosus</name>
    <name type="synonym">Rhodopseudomonas gelatinosa</name>
    <dbReference type="NCBI Taxonomy" id="28068"/>
    <lineage>
        <taxon>Bacteria</taxon>
        <taxon>Pseudomonadati</taxon>
        <taxon>Pseudomonadota</taxon>
        <taxon>Betaproteobacteria</taxon>
        <taxon>Burkholderiales</taxon>
        <taxon>Sphaerotilaceae</taxon>
        <taxon>Rubrivivax</taxon>
    </lineage>
</organism>
<dbReference type="PANTHER" id="PTHR13610:SF9">
    <property type="entry name" value="FI06469P"/>
    <property type="match status" value="1"/>
</dbReference>
<dbReference type="GO" id="GO:0032259">
    <property type="term" value="P:methylation"/>
    <property type="evidence" value="ECO:0007669"/>
    <property type="project" value="UniProtKB-KW"/>
</dbReference>